<protein>
    <submittedName>
        <fullName evidence="2">Sjogrens syndrome scleroderma autoantigen 1</fullName>
    </submittedName>
</protein>
<evidence type="ECO:0000313" key="2">
    <source>
        <dbReference type="WBParaSite" id="RSKR_0000084700.1"/>
    </source>
</evidence>
<evidence type="ECO:0000313" key="1">
    <source>
        <dbReference type="Proteomes" id="UP000095286"/>
    </source>
</evidence>
<organism evidence="1 2">
    <name type="scientific">Rhabditophanes sp. KR3021</name>
    <dbReference type="NCBI Taxonomy" id="114890"/>
    <lineage>
        <taxon>Eukaryota</taxon>
        <taxon>Metazoa</taxon>
        <taxon>Ecdysozoa</taxon>
        <taxon>Nematoda</taxon>
        <taxon>Chromadorea</taxon>
        <taxon>Rhabditida</taxon>
        <taxon>Tylenchina</taxon>
        <taxon>Panagrolaimomorpha</taxon>
        <taxon>Strongyloidoidea</taxon>
        <taxon>Alloionematidae</taxon>
        <taxon>Rhabditophanes</taxon>
    </lineage>
</organism>
<dbReference type="WBParaSite" id="RSKR_0000084700.1">
    <property type="protein sequence ID" value="RSKR_0000084700.1"/>
    <property type="gene ID" value="RSKR_0000084700"/>
</dbReference>
<sequence length="365" mass="39717">MGHKGFKKQEDDDVKKGEMKVIADKSGSQTHFEDVFVSNIIGEVPLNGESDMAEKTLSAQHSKAREFENEIIEVIGKCLCTGYKMLDSVCTECNSPLLSDKEDRVGCVACAIILKNAPSVQPVVDGTESEASSYEDVTFVPTDESDSDKVSQMMGDLMCKGYRMLNEFCEVCNGILMDHPRNLTKECVSCHVSNGSNEELIGGIQEEHLTAPSGKPPVHLAKDGKHVKEQSLSDKISTALGDKMLCGHTLLDSVCQICNGVLMRAPKTMEIHCVACKVMESGSKPNNISASTETKPKPAVGAKKPKLESTSSLDQVTRDALEAVTLTLQQASQKLGEKPSRIQPDETLKYLQIISLSLDILKTHK</sequence>
<dbReference type="Proteomes" id="UP000095286">
    <property type="component" value="Unplaced"/>
</dbReference>
<name>A0AC35TIQ1_9BILA</name>
<accession>A0AC35TIQ1</accession>
<reference evidence="2" key="1">
    <citation type="submission" date="2016-11" db="UniProtKB">
        <authorList>
            <consortium name="WormBaseParasite"/>
        </authorList>
    </citation>
    <scope>IDENTIFICATION</scope>
    <source>
        <strain evidence="2">KR3021</strain>
    </source>
</reference>
<proteinExistence type="predicted"/>